<evidence type="ECO:0000256" key="2">
    <source>
        <dbReference type="ARBA" id="ARBA00022475"/>
    </source>
</evidence>
<evidence type="ECO:0000259" key="7">
    <source>
        <dbReference type="Pfam" id="PF02687"/>
    </source>
</evidence>
<reference evidence="8 9" key="1">
    <citation type="submission" date="2016-10" db="EMBL/GenBank/DDBJ databases">
        <title>Paenibacillus species isolates.</title>
        <authorList>
            <person name="Beno S.M."/>
        </authorList>
    </citation>
    <scope>NUCLEOTIDE SEQUENCE [LARGE SCALE GENOMIC DNA]</scope>
    <source>
        <strain evidence="8 9">FSL H7-0604</strain>
    </source>
</reference>
<dbReference type="InterPro" id="IPR003838">
    <property type="entry name" value="ABC3_permease_C"/>
</dbReference>
<name>A0A1R0XDP1_9BACL</name>
<feature type="transmembrane region" description="Helical" evidence="6">
    <location>
        <begin position="105"/>
        <end position="130"/>
    </location>
</feature>
<evidence type="ECO:0000313" key="9">
    <source>
        <dbReference type="Proteomes" id="UP000187465"/>
    </source>
</evidence>
<keyword evidence="4 6" id="KW-1133">Transmembrane helix</keyword>
<evidence type="ECO:0000256" key="5">
    <source>
        <dbReference type="ARBA" id="ARBA00023136"/>
    </source>
</evidence>
<evidence type="ECO:0000256" key="3">
    <source>
        <dbReference type="ARBA" id="ARBA00022692"/>
    </source>
</evidence>
<dbReference type="PANTHER" id="PTHR30287:SF1">
    <property type="entry name" value="INNER MEMBRANE PROTEIN"/>
    <property type="match status" value="1"/>
</dbReference>
<keyword evidence="5 6" id="KW-0472">Membrane</keyword>
<sequence>MTAIIMTKSLAKKLDIQENESLTLMNKLNESKFKLDIDYISSVYTGDIIYIPLAMFNSLNNYPENSFMEAISKKKLDIDRANVLSFNDKSELIEGYQTFVKPIRYMVGVVAFISFVIGLIIIYIITTMIIEENKASISLLKILGYSKKKISALILNSNIFIVIIGYCLSIPLINQLMDLFFKAAFPSMAIPTKLEFKNNVIGFLIIIFTYEVSKYLSQKKVIEISMADSLKNRAE</sequence>
<dbReference type="Proteomes" id="UP000187465">
    <property type="component" value="Unassembled WGS sequence"/>
</dbReference>
<evidence type="ECO:0000256" key="1">
    <source>
        <dbReference type="ARBA" id="ARBA00004651"/>
    </source>
</evidence>
<dbReference type="GO" id="GO:0005886">
    <property type="term" value="C:plasma membrane"/>
    <property type="evidence" value="ECO:0007669"/>
    <property type="project" value="UniProtKB-SubCell"/>
</dbReference>
<dbReference type="Pfam" id="PF02687">
    <property type="entry name" value="FtsX"/>
    <property type="match status" value="1"/>
</dbReference>
<evidence type="ECO:0000313" key="8">
    <source>
        <dbReference type="EMBL" id="OMD33191.1"/>
    </source>
</evidence>
<comment type="subcellular location">
    <subcellularLocation>
        <location evidence="1">Cell membrane</location>
        <topology evidence="1">Multi-pass membrane protein</topology>
    </subcellularLocation>
</comment>
<protein>
    <recommendedName>
        <fullName evidence="7">ABC3 transporter permease C-terminal domain-containing protein</fullName>
    </recommendedName>
</protein>
<dbReference type="AlphaFoldDB" id="A0A1R0XDP1"/>
<organism evidence="8 9">
    <name type="scientific">Paenibacillus odorifer</name>
    <dbReference type="NCBI Taxonomy" id="189426"/>
    <lineage>
        <taxon>Bacteria</taxon>
        <taxon>Bacillati</taxon>
        <taxon>Bacillota</taxon>
        <taxon>Bacilli</taxon>
        <taxon>Bacillales</taxon>
        <taxon>Paenibacillaceae</taxon>
        <taxon>Paenibacillus</taxon>
    </lineage>
</organism>
<dbReference type="PANTHER" id="PTHR30287">
    <property type="entry name" value="MEMBRANE COMPONENT OF PREDICTED ABC SUPERFAMILY METABOLITE UPTAKE TRANSPORTER"/>
    <property type="match status" value="1"/>
</dbReference>
<evidence type="ECO:0000256" key="6">
    <source>
        <dbReference type="SAM" id="Phobius"/>
    </source>
</evidence>
<keyword evidence="3 6" id="KW-0812">Transmembrane</keyword>
<feature type="transmembrane region" description="Helical" evidence="6">
    <location>
        <begin position="150"/>
        <end position="173"/>
    </location>
</feature>
<proteinExistence type="predicted"/>
<accession>A0A1R0XDP1</accession>
<dbReference type="EMBL" id="MKQP01000014">
    <property type="protein sequence ID" value="OMD33191.1"/>
    <property type="molecule type" value="Genomic_DNA"/>
</dbReference>
<keyword evidence="2" id="KW-1003">Cell membrane</keyword>
<gene>
    <name evidence="8" type="ORF">BJP51_12575</name>
</gene>
<evidence type="ECO:0000256" key="4">
    <source>
        <dbReference type="ARBA" id="ARBA00022989"/>
    </source>
</evidence>
<dbReference type="InterPro" id="IPR038766">
    <property type="entry name" value="Membrane_comp_ABC_pdt"/>
</dbReference>
<feature type="domain" description="ABC3 transporter permease C-terminal" evidence="7">
    <location>
        <begin position="109"/>
        <end position="209"/>
    </location>
</feature>
<comment type="caution">
    <text evidence="8">The sequence shown here is derived from an EMBL/GenBank/DDBJ whole genome shotgun (WGS) entry which is preliminary data.</text>
</comment>